<dbReference type="InterPro" id="IPR002872">
    <property type="entry name" value="Proline_DH_dom"/>
</dbReference>
<evidence type="ECO:0000313" key="11">
    <source>
        <dbReference type="EMBL" id="SVB86501.1"/>
    </source>
</evidence>
<organism evidence="11">
    <name type="scientific">marine metagenome</name>
    <dbReference type="NCBI Taxonomy" id="408172"/>
    <lineage>
        <taxon>unclassified sequences</taxon>
        <taxon>metagenomes</taxon>
        <taxon>ecological metagenomes</taxon>
    </lineage>
</organism>
<keyword evidence="5" id="KW-0547">Nucleotide-binding</keyword>
<evidence type="ECO:0000256" key="9">
    <source>
        <dbReference type="ARBA" id="ARBA00048779"/>
    </source>
</evidence>
<dbReference type="AlphaFoldDB" id="A0A382HJ39"/>
<keyword evidence="4" id="KW-0285">Flavoprotein</keyword>
<dbReference type="InterPro" id="IPR008219">
    <property type="entry name" value="PRODH_bac_arc"/>
</dbReference>
<evidence type="ECO:0000256" key="4">
    <source>
        <dbReference type="ARBA" id="ARBA00022630"/>
    </source>
</evidence>
<evidence type="ECO:0000256" key="1">
    <source>
        <dbReference type="ARBA" id="ARBA00001974"/>
    </source>
</evidence>
<feature type="domain" description="Proline dehydrogenase" evidence="10">
    <location>
        <begin position="43"/>
        <end position="303"/>
    </location>
</feature>
<dbReference type="PIRSF" id="PIRSF000196">
    <property type="entry name" value="Pro_dehydrog"/>
    <property type="match status" value="1"/>
</dbReference>
<dbReference type="GO" id="GO:0000166">
    <property type="term" value="F:nucleotide binding"/>
    <property type="evidence" value="ECO:0007669"/>
    <property type="project" value="UniProtKB-KW"/>
</dbReference>
<dbReference type="PANTHER" id="PTHR13914">
    <property type="entry name" value="PROLINE OXIDASE"/>
    <property type="match status" value="1"/>
</dbReference>
<dbReference type="SUPFAM" id="SSF51730">
    <property type="entry name" value="FAD-linked oxidoreductase"/>
    <property type="match status" value="1"/>
</dbReference>
<comment type="catalytic activity">
    <reaction evidence="9">
        <text>L-proline + a quinone = (S)-1-pyrroline-5-carboxylate + a quinol + H(+)</text>
        <dbReference type="Rhea" id="RHEA:23784"/>
        <dbReference type="ChEBI" id="CHEBI:15378"/>
        <dbReference type="ChEBI" id="CHEBI:17388"/>
        <dbReference type="ChEBI" id="CHEBI:24646"/>
        <dbReference type="ChEBI" id="CHEBI:60039"/>
        <dbReference type="ChEBI" id="CHEBI:132124"/>
        <dbReference type="EC" id="1.5.5.2"/>
    </reaction>
</comment>
<dbReference type="GO" id="GO:0004657">
    <property type="term" value="F:proline dehydrogenase activity"/>
    <property type="evidence" value="ECO:0007669"/>
    <property type="project" value="UniProtKB-EC"/>
</dbReference>
<evidence type="ECO:0000256" key="2">
    <source>
        <dbReference type="ARBA" id="ARBA00004739"/>
    </source>
</evidence>
<evidence type="ECO:0000259" key="10">
    <source>
        <dbReference type="Pfam" id="PF01619"/>
    </source>
</evidence>
<dbReference type="EC" id="1.5.5.2" evidence="3"/>
<evidence type="ECO:0000256" key="3">
    <source>
        <dbReference type="ARBA" id="ARBA00012695"/>
    </source>
</evidence>
<comment type="pathway">
    <text evidence="2">Amino-acid degradation; L-proline degradation into L-glutamate; L-glutamate from L-proline: step 1/2.</text>
</comment>
<evidence type="ECO:0000256" key="8">
    <source>
        <dbReference type="ARBA" id="ARBA00023062"/>
    </source>
</evidence>
<dbReference type="InterPro" id="IPR015659">
    <property type="entry name" value="Proline_oxidase"/>
</dbReference>
<proteinExistence type="predicted"/>
<keyword evidence="6" id="KW-0274">FAD</keyword>
<dbReference type="GO" id="GO:0010133">
    <property type="term" value="P:L-proline catabolic process to L-glutamate"/>
    <property type="evidence" value="ECO:0007669"/>
    <property type="project" value="UniProtKB-UniPathway"/>
</dbReference>
<keyword evidence="7" id="KW-0560">Oxidoreductase</keyword>
<sequence>MAIIRKILLWGSRNHWLSVRLPKTWFMRRAVKPFMPGETIDAALKESQSLAKENIGTILTLLGENVAGEAEAKEVTDHYLNALNMISERAPNSVISVKPTQLGLDTSLDLAYKNIEILVKRAQELDTIIWVDMEGSEYLDATLILYRRLLSLYGNIGLAMQAYLYRTEADLEALLPLGPTIRLVKGAYAEPADIVWPDKSDVDANYLKLARRMLDTDALAAGTRPAFATHDPRMVEEILKEINERQTAVTAYEFQMLYGIGREAQRRLVEGDNPTNVLISYGDAWFPWYMRRLAERPANVWFVIRSVVS</sequence>
<reference evidence="11" key="1">
    <citation type="submission" date="2018-05" db="EMBL/GenBank/DDBJ databases">
        <authorList>
            <person name="Lanie J.A."/>
            <person name="Ng W.-L."/>
            <person name="Kazmierczak K.M."/>
            <person name="Andrzejewski T.M."/>
            <person name="Davidsen T.M."/>
            <person name="Wayne K.J."/>
            <person name="Tettelin H."/>
            <person name="Glass J.I."/>
            <person name="Rusch D."/>
            <person name="Podicherti R."/>
            <person name="Tsui H.-C.T."/>
            <person name="Winkler M.E."/>
        </authorList>
    </citation>
    <scope>NUCLEOTIDE SEQUENCE</scope>
</reference>
<evidence type="ECO:0000256" key="5">
    <source>
        <dbReference type="ARBA" id="ARBA00022741"/>
    </source>
</evidence>
<dbReference type="Gene3D" id="3.20.20.220">
    <property type="match status" value="1"/>
</dbReference>
<dbReference type="EMBL" id="UINC01061190">
    <property type="protein sequence ID" value="SVB86501.1"/>
    <property type="molecule type" value="Genomic_DNA"/>
</dbReference>
<protein>
    <recommendedName>
        <fullName evidence="3">proline dehydrogenase</fullName>
        <ecNumber evidence="3">1.5.5.2</ecNumber>
    </recommendedName>
</protein>
<evidence type="ECO:0000256" key="7">
    <source>
        <dbReference type="ARBA" id="ARBA00023002"/>
    </source>
</evidence>
<dbReference type="UniPathway" id="UPA00261">
    <property type="reaction ID" value="UER00373"/>
</dbReference>
<dbReference type="Pfam" id="PF01619">
    <property type="entry name" value="Pro_dh"/>
    <property type="match status" value="1"/>
</dbReference>
<keyword evidence="8" id="KW-0642">Proline metabolism</keyword>
<name>A0A382HJ39_9ZZZZ</name>
<dbReference type="InterPro" id="IPR029041">
    <property type="entry name" value="FAD-linked_oxidoreductase-like"/>
</dbReference>
<evidence type="ECO:0000256" key="6">
    <source>
        <dbReference type="ARBA" id="ARBA00022827"/>
    </source>
</evidence>
<accession>A0A382HJ39</accession>
<comment type="cofactor">
    <cofactor evidence="1">
        <name>FAD</name>
        <dbReference type="ChEBI" id="CHEBI:57692"/>
    </cofactor>
</comment>
<gene>
    <name evidence="11" type="ORF">METZ01_LOCUS239355</name>
</gene>
<dbReference type="PANTHER" id="PTHR13914:SF0">
    <property type="entry name" value="PROLINE DEHYDROGENASE 1, MITOCHONDRIAL"/>
    <property type="match status" value="1"/>
</dbReference>